<dbReference type="HOGENOM" id="CLU_2205002_0_0_5"/>
<sequence>MLESLRQSPKGGATETVSGSTILLLLRSSGQFGATELFGICHISEMQRSYLGQQIGIYSRFHLEFSLEGSDHGCTGATRVKAEGRVAPRPFSFSERASFTAGIFSPA</sequence>
<reference evidence="1" key="1">
    <citation type="submission" date="2009-01" db="EMBL/GenBank/DDBJ databases">
        <title>The Genome Sequence of Brucella pinnipedialis M292/94/1.</title>
        <authorList>
            <consortium name="The Broad Institute Genome Sequencing Platform"/>
            <person name="Ward D."/>
            <person name="Young S.K."/>
            <person name="Kodira C.D."/>
            <person name="Zeng Q."/>
            <person name="Koehrsen M."/>
            <person name="Alvarado L."/>
            <person name="Berlin A."/>
            <person name="Borenstein D."/>
            <person name="Chen Z."/>
            <person name="Engels R."/>
            <person name="Freedman E."/>
            <person name="Gellesch M."/>
            <person name="Goldberg J."/>
            <person name="Griggs A."/>
            <person name="Gujja S."/>
            <person name="Heiman D."/>
            <person name="Hepburn T."/>
            <person name="Howarth C."/>
            <person name="Jen D."/>
            <person name="Larson L."/>
            <person name="Lewis B."/>
            <person name="Mehta T."/>
            <person name="Park D."/>
            <person name="Pearson M."/>
            <person name="Roberts A."/>
            <person name="Saif S."/>
            <person name="Shea T."/>
            <person name="Shenoy N."/>
            <person name="Sisk P."/>
            <person name="Stolte C."/>
            <person name="Sykes S."/>
            <person name="Walk T."/>
            <person name="White J."/>
            <person name="Yandava C."/>
            <person name="Whatmore A.M."/>
            <person name="Perrett L.L."/>
            <person name="O'Callaghan D."/>
            <person name="Nusbaum C."/>
            <person name="Galagan J."/>
            <person name="Birren B."/>
        </authorList>
    </citation>
    <scope>NUCLEOTIDE SEQUENCE [LARGE SCALE GENOMIC DNA]</scope>
    <source>
        <strain evidence="1">M292/94/1</strain>
    </source>
</reference>
<proteinExistence type="predicted"/>
<dbReference type="EMBL" id="EQ999546">
    <property type="protein sequence ID" value="EEZ30200.1"/>
    <property type="molecule type" value="Genomic_DNA"/>
</dbReference>
<gene>
    <name evidence="1" type="ORF">BALG_00319</name>
</gene>
<organism evidence="1">
    <name type="scientific">Brucella pinnipedialis M292/94/1</name>
    <dbReference type="NCBI Taxonomy" id="520462"/>
    <lineage>
        <taxon>Bacteria</taxon>
        <taxon>Pseudomonadati</taxon>
        <taxon>Pseudomonadota</taxon>
        <taxon>Alphaproteobacteria</taxon>
        <taxon>Hyphomicrobiales</taxon>
        <taxon>Brucellaceae</taxon>
        <taxon>Brucella/Ochrobactrum group</taxon>
        <taxon>Brucella</taxon>
    </lineage>
</organism>
<dbReference type="AlphaFoldDB" id="A0A0E1WZF1"/>
<accession>A0A0E1WZF1</accession>
<evidence type="ECO:0000313" key="1">
    <source>
        <dbReference type="EMBL" id="EEZ30200.1"/>
    </source>
</evidence>
<dbReference type="RefSeq" id="WP_002965258.1">
    <property type="nucleotide sequence ID" value="NZ_EQ999546.1"/>
</dbReference>
<protein>
    <submittedName>
        <fullName evidence="1">Uncharacterized protein</fullName>
    </submittedName>
</protein>
<dbReference type="GeneID" id="93015056"/>
<name>A0A0E1WZF1_9HYPH</name>
<dbReference type="Proteomes" id="UP000004659">
    <property type="component" value="Unassembled WGS sequence"/>
</dbReference>